<keyword evidence="5 8" id="KW-1133">Transmembrane helix</keyword>
<gene>
    <name evidence="8" type="primary">lnt</name>
    <name evidence="10" type="ORF">SAMN04489867_3181</name>
</gene>
<comment type="catalytic activity">
    <reaction evidence="8">
        <text>N-terminal S-1,2-diacyl-sn-glyceryl-L-cysteinyl-[lipoprotein] + a glycerophospholipid = N-acyl-S-1,2-diacyl-sn-glyceryl-L-cysteinyl-[lipoprotein] + a 2-acyl-sn-glycero-3-phospholipid + H(+)</text>
        <dbReference type="Rhea" id="RHEA:48228"/>
        <dbReference type="Rhea" id="RHEA-COMP:14681"/>
        <dbReference type="Rhea" id="RHEA-COMP:14684"/>
        <dbReference type="ChEBI" id="CHEBI:15378"/>
        <dbReference type="ChEBI" id="CHEBI:136912"/>
        <dbReference type="ChEBI" id="CHEBI:140656"/>
        <dbReference type="ChEBI" id="CHEBI:140657"/>
        <dbReference type="ChEBI" id="CHEBI:140660"/>
        <dbReference type="EC" id="2.3.1.269"/>
    </reaction>
</comment>
<feature type="transmembrane region" description="Helical" evidence="8">
    <location>
        <begin position="481"/>
        <end position="502"/>
    </location>
</feature>
<sequence>MRAVAAAAAGVGLDLAFPGVGWWPAAPLALAGLFVLLRGVRPAVGALVGGLFGLGFFVPHLGWSGIYVGPGPWLALAALQAAYIAGFGVAVALLGRVGPQRTGQLMLMAPLWVAQEAARARTPFGGFPWGRVAFSQADSPALGWAWAGGAPVVSFVVASTGALLAVAAFEMRDRRGRAHVTKNPATPLAAVVGSALLMAGGALLPLGAGGDGEPSRSVSVAAVQGNVARPGLDFNAERRQVLANHHAGTLALAADVRAGRVPAPDVVLWPENSSDIDPTRDRLAARDITAAAEAVGVPVVVGAVLAEPAPRVSNATLVWSPLGEVTDSYVKRRPVPFAEYVPYRSFFRTVTTQVDLVRTDFAAGKGAPVINAGPVRFGVAICFEVAFDDQLRDAVRQGAGVLLVPTNNATFGRTDESLQQLAMSRLRAVELGRSVVHISTVGVSALIRPDGSVTSSGGHFTAEVLSATLPVSTALTPAARLGAWPETLIGAAGFAVPGLVMARNRTARRRRRR</sequence>
<protein>
    <recommendedName>
        <fullName evidence="8">Apolipoprotein N-acyltransferase</fullName>
        <shortName evidence="8">ALP N-acyltransferase</shortName>
        <ecNumber evidence="8">2.3.1.269</ecNumber>
    </recommendedName>
</protein>
<dbReference type="SUPFAM" id="SSF56317">
    <property type="entry name" value="Carbon-nitrogen hydrolase"/>
    <property type="match status" value="1"/>
</dbReference>
<organism evidence="10 11">
    <name type="scientific">Pedococcus dokdonensis</name>
    <dbReference type="NCBI Taxonomy" id="443156"/>
    <lineage>
        <taxon>Bacteria</taxon>
        <taxon>Bacillati</taxon>
        <taxon>Actinomycetota</taxon>
        <taxon>Actinomycetes</taxon>
        <taxon>Micrococcales</taxon>
        <taxon>Intrasporangiaceae</taxon>
        <taxon>Pedococcus</taxon>
    </lineage>
</organism>
<keyword evidence="11" id="KW-1185">Reference proteome</keyword>
<reference evidence="11" key="1">
    <citation type="submission" date="2016-10" db="EMBL/GenBank/DDBJ databases">
        <authorList>
            <person name="Varghese N."/>
            <person name="Submissions S."/>
        </authorList>
    </citation>
    <scope>NUCLEOTIDE SEQUENCE [LARGE SCALE GENOMIC DNA]</scope>
    <source>
        <strain evidence="11">DSM 22329</strain>
    </source>
</reference>
<evidence type="ECO:0000256" key="7">
    <source>
        <dbReference type="ARBA" id="ARBA00023315"/>
    </source>
</evidence>
<keyword evidence="10" id="KW-0449">Lipoprotein</keyword>
<comment type="pathway">
    <text evidence="8">Protein modification; lipoprotein biosynthesis (N-acyl transfer).</text>
</comment>
<evidence type="ECO:0000256" key="5">
    <source>
        <dbReference type="ARBA" id="ARBA00022989"/>
    </source>
</evidence>
<evidence type="ECO:0000256" key="2">
    <source>
        <dbReference type="ARBA" id="ARBA00022475"/>
    </source>
</evidence>
<comment type="function">
    <text evidence="8">Catalyzes the phospholipid dependent N-acylation of the N-terminal cysteine of apolipoprotein, the last step in lipoprotein maturation.</text>
</comment>
<evidence type="ECO:0000256" key="8">
    <source>
        <dbReference type="HAMAP-Rule" id="MF_01148"/>
    </source>
</evidence>
<dbReference type="GO" id="GO:0005886">
    <property type="term" value="C:plasma membrane"/>
    <property type="evidence" value="ECO:0007669"/>
    <property type="project" value="UniProtKB-SubCell"/>
</dbReference>
<dbReference type="Gene3D" id="3.60.110.10">
    <property type="entry name" value="Carbon-nitrogen hydrolase"/>
    <property type="match status" value="1"/>
</dbReference>
<dbReference type="PANTHER" id="PTHR38686">
    <property type="entry name" value="APOLIPOPROTEIN N-ACYLTRANSFERASE"/>
    <property type="match status" value="1"/>
</dbReference>
<dbReference type="GO" id="GO:0016410">
    <property type="term" value="F:N-acyltransferase activity"/>
    <property type="evidence" value="ECO:0007669"/>
    <property type="project" value="UniProtKB-UniRule"/>
</dbReference>
<dbReference type="EMBL" id="LT629711">
    <property type="protein sequence ID" value="SDP62292.1"/>
    <property type="molecule type" value="Genomic_DNA"/>
</dbReference>
<dbReference type="PANTHER" id="PTHR38686:SF1">
    <property type="entry name" value="APOLIPOPROTEIN N-ACYLTRANSFERASE"/>
    <property type="match status" value="1"/>
</dbReference>
<dbReference type="Pfam" id="PF00795">
    <property type="entry name" value="CN_hydrolase"/>
    <property type="match status" value="1"/>
</dbReference>
<dbReference type="InterPro" id="IPR036526">
    <property type="entry name" value="C-N_Hydrolase_sf"/>
</dbReference>
<dbReference type="GO" id="GO:0042158">
    <property type="term" value="P:lipoprotein biosynthetic process"/>
    <property type="evidence" value="ECO:0007669"/>
    <property type="project" value="UniProtKB-UniRule"/>
</dbReference>
<comment type="caution">
    <text evidence="8">Lacks conserved residue(s) required for the propagation of feature annotation.</text>
</comment>
<evidence type="ECO:0000256" key="1">
    <source>
        <dbReference type="ARBA" id="ARBA00004651"/>
    </source>
</evidence>
<comment type="similarity">
    <text evidence="8">Belongs to the CN hydrolase family. Apolipoprotein N-acyltransferase subfamily.</text>
</comment>
<dbReference type="AlphaFoldDB" id="A0A1H0U7L9"/>
<feature type="transmembrane region" description="Helical" evidence="8">
    <location>
        <begin position="41"/>
        <end position="61"/>
    </location>
</feature>
<comment type="subcellular location">
    <subcellularLocation>
        <location evidence="1 8">Cell membrane</location>
        <topology evidence="1 8">Multi-pass membrane protein</topology>
    </subcellularLocation>
</comment>
<evidence type="ECO:0000256" key="6">
    <source>
        <dbReference type="ARBA" id="ARBA00023136"/>
    </source>
</evidence>
<evidence type="ECO:0000259" key="9">
    <source>
        <dbReference type="PROSITE" id="PS50263"/>
    </source>
</evidence>
<evidence type="ECO:0000256" key="3">
    <source>
        <dbReference type="ARBA" id="ARBA00022679"/>
    </source>
</evidence>
<dbReference type="InterPro" id="IPR045378">
    <property type="entry name" value="LNT_N"/>
</dbReference>
<evidence type="ECO:0000313" key="10">
    <source>
        <dbReference type="EMBL" id="SDP62292.1"/>
    </source>
</evidence>
<keyword evidence="2 8" id="KW-1003">Cell membrane</keyword>
<dbReference type="Pfam" id="PF20154">
    <property type="entry name" value="LNT_N"/>
    <property type="match status" value="1"/>
</dbReference>
<dbReference type="CDD" id="cd07571">
    <property type="entry name" value="ALP_N-acyl_transferase"/>
    <property type="match status" value="1"/>
</dbReference>
<dbReference type="EC" id="2.3.1.269" evidence="8"/>
<keyword evidence="4 8" id="KW-0812">Transmembrane</keyword>
<dbReference type="PROSITE" id="PS50263">
    <property type="entry name" value="CN_HYDROLASE"/>
    <property type="match status" value="1"/>
</dbReference>
<dbReference type="HAMAP" id="MF_01148">
    <property type="entry name" value="Lnt"/>
    <property type="match status" value="1"/>
</dbReference>
<keyword evidence="6 8" id="KW-0472">Membrane</keyword>
<feature type="transmembrane region" description="Helical" evidence="8">
    <location>
        <begin position="73"/>
        <end position="95"/>
    </location>
</feature>
<dbReference type="InterPro" id="IPR003010">
    <property type="entry name" value="C-N_Hydrolase"/>
</dbReference>
<dbReference type="UniPathway" id="UPA00666"/>
<keyword evidence="7 8" id="KW-0012">Acyltransferase</keyword>
<proteinExistence type="inferred from homology"/>
<evidence type="ECO:0000256" key="4">
    <source>
        <dbReference type="ARBA" id="ARBA00022692"/>
    </source>
</evidence>
<feature type="domain" description="CN hydrolase" evidence="9">
    <location>
        <begin position="218"/>
        <end position="471"/>
    </location>
</feature>
<keyword evidence="3 8" id="KW-0808">Transferase</keyword>
<evidence type="ECO:0000313" key="11">
    <source>
        <dbReference type="Proteomes" id="UP000199077"/>
    </source>
</evidence>
<dbReference type="STRING" id="443156.SAMN04489867_3181"/>
<dbReference type="Proteomes" id="UP000199077">
    <property type="component" value="Chromosome I"/>
</dbReference>
<accession>A0A1H0U7L9</accession>
<feature type="transmembrane region" description="Helical" evidence="8">
    <location>
        <begin position="144"/>
        <end position="167"/>
    </location>
</feature>
<dbReference type="NCBIfam" id="TIGR00546">
    <property type="entry name" value="lnt"/>
    <property type="match status" value="1"/>
</dbReference>
<name>A0A1H0U7L9_9MICO</name>
<dbReference type="InterPro" id="IPR004563">
    <property type="entry name" value="Apolipo_AcylTrfase"/>
</dbReference>